<feature type="binding site" evidence="19">
    <location>
        <position position="292"/>
    </location>
    <ligand>
        <name>ATP</name>
        <dbReference type="ChEBI" id="CHEBI:30616"/>
    </ligand>
</feature>
<dbReference type="FunFam" id="3.40.50.620:FF:000053">
    <property type="entry name" value="Probable tRNA sulfurtransferase"/>
    <property type="match status" value="1"/>
</dbReference>
<dbReference type="InterPro" id="IPR020536">
    <property type="entry name" value="ThiI_AANH"/>
</dbReference>
<evidence type="ECO:0000256" key="10">
    <source>
        <dbReference type="ARBA" id="ARBA00050570"/>
    </source>
</evidence>
<dbReference type="GO" id="GO:0002937">
    <property type="term" value="P:tRNA 4-thiouridine biosynthesis"/>
    <property type="evidence" value="ECO:0007669"/>
    <property type="project" value="TreeGrafter"/>
</dbReference>
<dbReference type="SMART" id="SM00981">
    <property type="entry name" value="THUMP"/>
    <property type="match status" value="1"/>
</dbReference>
<dbReference type="EMBL" id="DXEW01000030">
    <property type="protein sequence ID" value="HIX50881.1"/>
    <property type="molecule type" value="Genomic_DNA"/>
</dbReference>
<evidence type="ECO:0000256" key="4">
    <source>
        <dbReference type="ARBA" id="ARBA00022555"/>
    </source>
</evidence>
<evidence type="ECO:0000256" key="6">
    <source>
        <dbReference type="ARBA" id="ARBA00022741"/>
    </source>
</evidence>
<evidence type="ECO:0000256" key="2">
    <source>
        <dbReference type="ARBA" id="ARBA00004948"/>
    </source>
</evidence>
<evidence type="ECO:0000313" key="21">
    <source>
        <dbReference type="EMBL" id="HIX50881.1"/>
    </source>
</evidence>
<dbReference type="Pfam" id="PF22025">
    <property type="entry name" value="ThiI_fer"/>
    <property type="match status" value="1"/>
</dbReference>
<feature type="binding site" evidence="19">
    <location>
        <position position="283"/>
    </location>
    <ligand>
        <name>ATP</name>
        <dbReference type="ChEBI" id="CHEBI:30616"/>
    </ligand>
</feature>
<dbReference type="InterPro" id="IPR004114">
    <property type="entry name" value="THUMP_dom"/>
</dbReference>
<dbReference type="InterPro" id="IPR049961">
    <property type="entry name" value="ThiI_N"/>
</dbReference>
<evidence type="ECO:0000256" key="11">
    <source>
        <dbReference type="ARBA" id="ARBA00052330"/>
    </source>
</evidence>
<keyword evidence="4 19" id="KW-0820">tRNA-binding</keyword>
<dbReference type="Pfam" id="PF02926">
    <property type="entry name" value="THUMP"/>
    <property type="match status" value="1"/>
</dbReference>
<evidence type="ECO:0000256" key="18">
    <source>
        <dbReference type="ARBA" id="ARBA00080570"/>
    </source>
</evidence>
<dbReference type="NCBIfam" id="TIGR00342">
    <property type="entry name" value="tRNA uracil 4-sulfurtransferase ThiI"/>
    <property type="match status" value="1"/>
</dbReference>
<name>A0A9D1W1R3_9FIRM</name>
<keyword evidence="3 19" id="KW-0963">Cytoplasm</keyword>
<dbReference type="GO" id="GO:0052837">
    <property type="term" value="P:thiazole biosynthetic process"/>
    <property type="evidence" value="ECO:0007669"/>
    <property type="project" value="TreeGrafter"/>
</dbReference>
<comment type="pathway">
    <text evidence="2 19">Cofactor biosynthesis; thiamine diphosphate biosynthesis.</text>
</comment>
<evidence type="ECO:0000256" key="19">
    <source>
        <dbReference type="HAMAP-Rule" id="MF_00021"/>
    </source>
</evidence>
<evidence type="ECO:0000256" key="13">
    <source>
        <dbReference type="ARBA" id="ARBA00061472"/>
    </source>
</evidence>
<dbReference type="InterPro" id="IPR049962">
    <property type="entry name" value="THUMP_ThiI"/>
</dbReference>
<comment type="caution">
    <text evidence="21">The sequence shown here is derived from an EMBL/GenBank/DDBJ whole genome shotgun (WGS) entry which is preliminary data.</text>
</comment>
<proteinExistence type="inferred from homology"/>
<dbReference type="HAMAP" id="MF_00021">
    <property type="entry name" value="ThiI"/>
    <property type="match status" value="1"/>
</dbReference>
<dbReference type="EC" id="2.8.1.4" evidence="14 19"/>
<reference evidence="21" key="2">
    <citation type="submission" date="2021-04" db="EMBL/GenBank/DDBJ databases">
        <authorList>
            <person name="Gilroy R."/>
        </authorList>
    </citation>
    <scope>NUCLEOTIDE SEQUENCE</scope>
    <source>
        <strain evidence="21">2189</strain>
    </source>
</reference>
<comment type="catalytic activity">
    <reaction evidence="11 19">
        <text>[ThiS sulfur-carrier protein]-C-terminal Gly-Gly-AMP + S-sulfanyl-L-cysteinyl-[cysteine desulfurase] + AH2 = [ThiS sulfur-carrier protein]-C-terminal-Gly-aminoethanethioate + L-cysteinyl-[cysteine desulfurase] + A + AMP + 2 H(+)</text>
        <dbReference type="Rhea" id="RHEA:43340"/>
        <dbReference type="Rhea" id="RHEA-COMP:12157"/>
        <dbReference type="Rhea" id="RHEA-COMP:12158"/>
        <dbReference type="Rhea" id="RHEA-COMP:12910"/>
        <dbReference type="Rhea" id="RHEA-COMP:19908"/>
        <dbReference type="ChEBI" id="CHEBI:13193"/>
        <dbReference type="ChEBI" id="CHEBI:15378"/>
        <dbReference type="ChEBI" id="CHEBI:17499"/>
        <dbReference type="ChEBI" id="CHEBI:29950"/>
        <dbReference type="ChEBI" id="CHEBI:61963"/>
        <dbReference type="ChEBI" id="CHEBI:90618"/>
        <dbReference type="ChEBI" id="CHEBI:232372"/>
        <dbReference type="ChEBI" id="CHEBI:456215"/>
    </reaction>
</comment>
<keyword evidence="5 19" id="KW-0808">Transferase</keyword>
<keyword evidence="9 19" id="KW-0784">Thiamine biosynthesis</keyword>
<dbReference type="GO" id="GO:0140741">
    <property type="term" value="F:tRNA-uracil-4 sulfurtransferase activity"/>
    <property type="evidence" value="ECO:0007669"/>
    <property type="project" value="UniProtKB-EC"/>
</dbReference>
<dbReference type="GO" id="GO:0009228">
    <property type="term" value="P:thiamine biosynthetic process"/>
    <property type="evidence" value="ECO:0007669"/>
    <property type="project" value="UniProtKB-KW"/>
</dbReference>
<dbReference type="PROSITE" id="PS51165">
    <property type="entry name" value="THUMP"/>
    <property type="match status" value="1"/>
</dbReference>
<dbReference type="SUPFAM" id="SSF143437">
    <property type="entry name" value="THUMP domain-like"/>
    <property type="match status" value="1"/>
</dbReference>
<dbReference type="AlphaFoldDB" id="A0A9D1W1R3"/>
<evidence type="ECO:0000256" key="15">
    <source>
        <dbReference type="ARBA" id="ARBA00071867"/>
    </source>
</evidence>
<accession>A0A9D1W1R3</accession>
<dbReference type="CDD" id="cd01712">
    <property type="entry name" value="PPase_ThiI"/>
    <property type="match status" value="1"/>
</dbReference>
<sequence length="386" mass="42716">MEKVIIIRYCEIHLKGKNRGYFEKVFMNNLEKSLSGIRHEIRKPSGRYVVENFDEARTDEIVARLQKVFGTHTLSIAYKVPATMDDIFAAVLAVAPEAGSFKVQANRADKHFPLNSMQINAEVGGRLLEARPALRVDVHAPQHLIGIDVRENGDALVFCGWIKAAGGMPVGTSGKGMLLLSGGIDSPVAGHMIAKRGMTIEALHFHSYPYTNRQAREKVEELAHILAGYTGGLDLHVVSVTHIQEAIHKYCPAEMMITLLRRFMMRIAERLCRQTGAQCIVTGESLGQVASQTIEGMTSSGSVVHELPILRPLVGFDKTEIVERAREIGTFETSILPYEDCCTVFLPKHPLIRPDLAKVAEQEKKLDVEALVAEAFASAELVEIHR</sequence>
<evidence type="ECO:0000313" key="22">
    <source>
        <dbReference type="Proteomes" id="UP000886847"/>
    </source>
</evidence>
<feature type="binding site" evidence="19">
    <location>
        <position position="261"/>
    </location>
    <ligand>
        <name>ATP</name>
        <dbReference type="ChEBI" id="CHEBI:30616"/>
    </ligand>
</feature>
<dbReference type="Gene3D" id="3.40.50.620">
    <property type="entry name" value="HUPs"/>
    <property type="match status" value="1"/>
</dbReference>
<keyword evidence="7 19" id="KW-0067">ATP-binding</keyword>
<dbReference type="InterPro" id="IPR050102">
    <property type="entry name" value="tRNA_sulfurtransferase_ThiI"/>
</dbReference>
<dbReference type="InterPro" id="IPR003720">
    <property type="entry name" value="tRNA_STrfase"/>
</dbReference>
<dbReference type="InterPro" id="IPR054173">
    <property type="entry name" value="ThiI_fer"/>
</dbReference>
<evidence type="ECO:0000256" key="9">
    <source>
        <dbReference type="ARBA" id="ARBA00022977"/>
    </source>
</evidence>
<evidence type="ECO:0000256" key="7">
    <source>
        <dbReference type="ARBA" id="ARBA00022840"/>
    </source>
</evidence>
<evidence type="ECO:0000256" key="12">
    <source>
        <dbReference type="ARBA" id="ARBA00058382"/>
    </source>
</evidence>
<dbReference type="InterPro" id="IPR014729">
    <property type="entry name" value="Rossmann-like_a/b/a_fold"/>
</dbReference>
<gene>
    <name evidence="19 21" type="primary">thiI</name>
    <name evidence="21" type="ORF">H9851_06340</name>
</gene>
<evidence type="ECO:0000256" key="1">
    <source>
        <dbReference type="ARBA" id="ARBA00004496"/>
    </source>
</evidence>
<dbReference type="GO" id="GO:0005524">
    <property type="term" value="F:ATP binding"/>
    <property type="evidence" value="ECO:0007669"/>
    <property type="project" value="UniProtKB-UniRule"/>
</dbReference>
<reference evidence="21" key="1">
    <citation type="journal article" date="2021" name="PeerJ">
        <title>Extensive microbial diversity within the chicken gut microbiome revealed by metagenomics and culture.</title>
        <authorList>
            <person name="Gilroy R."/>
            <person name="Ravi A."/>
            <person name="Getino M."/>
            <person name="Pursley I."/>
            <person name="Horton D.L."/>
            <person name="Alikhan N.F."/>
            <person name="Baker D."/>
            <person name="Gharbi K."/>
            <person name="Hall N."/>
            <person name="Watson M."/>
            <person name="Adriaenssens E.M."/>
            <person name="Foster-Nyarko E."/>
            <person name="Jarju S."/>
            <person name="Secka A."/>
            <person name="Antonio M."/>
            <person name="Oren A."/>
            <person name="Chaudhuri R.R."/>
            <person name="La Ragione R."/>
            <person name="Hildebrand F."/>
            <person name="Pallen M.J."/>
        </authorList>
    </citation>
    <scope>NUCLEOTIDE SEQUENCE</scope>
    <source>
        <strain evidence="21">2189</strain>
    </source>
</reference>
<evidence type="ECO:0000256" key="17">
    <source>
        <dbReference type="ARBA" id="ARBA00077849"/>
    </source>
</evidence>
<evidence type="ECO:0000259" key="20">
    <source>
        <dbReference type="PROSITE" id="PS51165"/>
    </source>
</evidence>
<evidence type="ECO:0000256" key="5">
    <source>
        <dbReference type="ARBA" id="ARBA00022679"/>
    </source>
</evidence>
<evidence type="ECO:0000256" key="8">
    <source>
        <dbReference type="ARBA" id="ARBA00022884"/>
    </source>
</evidence>
<dbReference type="CDD" id="cd11716">
    <property type="entry name" value="THUMP_ThiI"/>
    <property type="match status" value="1"/>
</dbReference>
<feature type="binding site" evidence="19">
    <location>
        <begin position="204"/>
        <end position="205"/>
    </location>
    <ligand>
        <name>ATP</name>
        <dbReference type="ChEBI" id="CHEBI:30616"/>
    </ligand>
</feature>
<dbReference type="GO" id="GO:0005829">
    <property type="term" value="C:cytosol"/>
    <property type="evidence" value="ECO:0007669"/>
    <property type="project" value="TreeGrafter"/>
</dbReference>
<comment type="similarity">
    <text evidence="13 19">Belongs to the ThiI family.</text>
</comment>
<dbReference type="PANTHER" id="PTHR43209">
    <property type="entry name" value="TRNA SULFURTRANSFERASE"/>
    <property type="match status" value="1"/>
</dbReference>
<organism evidence="21 22">
    <name type="scientific">Candidatus Borkfalkia faecavium</name>
    <dbReference type="NCBI Taxonomy" id="2838508"/>
    <lineage>
        <taxon>Bacteria</taxon>
        <taxon>Bacillati</taxon>
        <taxon>Bacillota</taxon>
        <taxon>Clostridia</taxon>
        <taxon>Christensenellales</taxon>
        <taxon>Christensenellaceae</taxon>
        <taxon>Candidatus Borkfalkia</taxon>
    </lineage>
</organism>
<dbReference type="Pfam" id="PF02568">
    <property type="entry name" value="ThiI"/>
    <property type="match status" value="1"/>
</dbReference>
<feature type="binding site" evidence="19">
    <location>
        <begin position="179"/>
        <end position="180"/>
    </location>
    <ligand>
        <name>ATP</name>
        <dbReference type="ChEBI" id="CHEBI:30616"/>
    </ligand>
</feature>
<keyword evidence="6 19" id="KW-0547">Nucleotide-binding</keyword>
<evidence type="ECO:0000256" key="14">
    <source>
        <dbReference type="ARBA" id="ARBA00066827"/>
    </source>
</evidence>
<evidence type="ECO:0000256" key="16">
    <source>
        <dbReference type="ARBA" id="ARBA00075337"/>
    </source>
</evidence>
<dbReference type="SUPFAM" id="SSF52402">
    <property type="entry name" value="Adenine nucleotide alpha hydrolases-like"/>
    <property type="match status" value="1"/>
</dbReference>
<dbReference type="Proteomes" id="UP000886847">
    <property type="component" value="Unassembled WGS sequence"/>
</dbReference>
<comment type="subcellular location">
    <subcellularLocation>
        <location evidence="1 19">Cytoplasm</location>
    </subcellularLocation>
</comment>
<keyword evidence="8 19" id="KW-0694">RNA-binding</keyword>
<evidence type="ECO:0000256" key="3">
    <source>
        <dbReference type="ARBA" id="ARBA00022490"/>
    </source>
</evidence>
<protein>
    <recommendedName>
        <fullName evidence="15 19">Probable tRNA sulfurtransferase</fullName>
        <ecNumber evidence="14 19">2.8.1.4</ecNumber>
    </recommendedName>
    <alternativeName>
        <fullName evidence="16 19">Sulfur carrier protein ThiS sulfurtransferase</fullName>
    </alternativeName>
    <alternativeName>
        <fullName evidence="17 19">Thiamine biosynthesis protein ThiI</fullName>
    </alternativeName>
    <alternativeName>
        <fullName evidence="18 19">tRNA 4-thiouridine synthase</fullName>
    </alternativeName>
</protein>
<dbReference type="GO" id="GO:0000049">
    <property type="term" value="F:tRNA binding"/>
    <property type="evidence" value="ECO:0007669"/>
    <property type="project" value="UniProtKB-UniRule"/>
</dbReference>
<comment type="catalytic activity">
    <reaction evidence="10 19">
        <text>[ThiI sulfur-carrier protein]-S-sulfanyl-L-cysteine + a uridine in tRNA + 2 reduced [2Fe-2S]-[ferredoxin] + ATP + H(+) = [ThiI sulfur-carrier protein]-L-cysteine + a 4-thiouridine in tRNA + 2 oxidized [2Fe-2S]-[ferredoxin] + AMP + diphosphate</text>
        <dbReference type="Rhea" id="RHEA:24176"/>
        <dbReference type="Rhea" id="RHEA-COMP:10000"/>
        <dbReference type="Rhea" id="RHEA-COMP:10001"/>
        <dbReference type="Rhea" id="RHEA-COMP:13337"/>
        <dbReference type="Rhea" id="RHEA-COMP:13338"/>
        <dbReference type="Rhea" id="RHEA-COMP:13339"/>
        <dbReference type="Rhea" id="RHEA-COMP:13340"/>
        <dbReference type="ChEBI" id="CHEBI:15378"/>
        <dbReference type="ChEBI" id="CHEBI:29950"/>
        <dbReference type="ChEBI" id="CHEBI:30616"/>
        <dbReference type="ChEBI" id="CHEBI:33019"/>
        <dbReference type="ChEBI" id="CHEBI:33737"/>
        <dbReference type="ChEBI" id="CHEBI:33738"/>
        <dbReference type="ChEBI" id="CHEBI:61963"/>
        <dbReference type="ChEBI" id="CHEBI:65315"/>
        <dbReference type="ChEBI" id="CHEBI:136798"/>
        <dbReference type="ChEBI" id="CHEBI:456215"/>
        <dbReference type="EC" id="2.8.1.4"/>
    </reaction>
</comment>
<dbReference type="PANTHER" id="PTHR43209:SF1">
    <property type="entry name" value="TRNA SULFURTRANSFERASE"/>
    <property type="match status" value="1"/>
</dbReference>
<dbReference type="Gene3D" id="3.30.2130.30">
    <property type="match status" value="1"/>
</dbReference>
<feature type="domain" description="THUMP" evidence="20">
    <location>
        <begin position="59"/>
        <end position="161"/>
    </location>
</feature>
<comment type="function">
    <text evidence="12 19">Catalyzes the ATP-dependent transfer of a sulfur to tRNA to produce 4-thiouridine in position 8 of tRNAs, which functions as a near-UV photosensor. Also catalyzes the transfer of sulfur to the sulfur carrier protein ThiS, forming ThiS-thiocarboxylate. This is a step in the synthesis of thiazole, in the thiamine biosynthesis pathway. The sulfur is donated as persulfide by IscS.</text>
</comment>
<dbReference type="GO" id="GO:0004810">
    <property type="term" value="F:CCA tRNA nucleotidyltransferase activity"/>
    <property type="evidence" value="ECO:0007669"/>
    <property type="project" value="InterPro"/>
</dbReference>
<dbReference type="GO" id="GO:0009229">
    <property type="term" value="P:thiamine diphosphate biosynthetic process"/>
    <property type="evidence" value="ECO:0007669"/>
    <property type="project" value="UniProtKB-UniRule"/>
</dbReference>